<feature type="compositionally biased region" description="Basic and acidic residues" evidence="2">
    <location>
        <begin position="341"/>
        <end position="361"/>
    </location>
</feature>
<dbReference type="Pfam" id="PF09754">
    <property type="entry name" value="PAC2"/>
    <property type="match status" value="1"/>
</dbReference>
<feature type="compositionally biased region" description="Acidic residues" evidence="2">
    <location>
        <begin position="313"/>
        <end position="324"/>
    </location>
</feature>
<dbReference type="EMBL" id="LT906441">
    <property type="protein sequence ID" value="SNV35813.1"/>
    <property type="molecule type" value="Genomic_DNA"/>
</dbReference>
<accession>A0A239WPG2</accession>
<organism evidence="3 4">
    <name type="scientific">Cutibacterium granulosum</name>
    <dbReference type="NCBI Taxonomy" id="33011"/>
    <lineage>
        <taxon>Bacteria</taxon>
        <taxon>Bacillati</taxon>
        <taxon>Actinomycetota</taxon>
        <taxon>Actinomycetes</taxon>
        <taxon>Propionibacteriales</taxon>
        <taxon>Propionibacteriaceae</taxon>
        <taxon>Cutibacterium</taxon>
    </lineage>
</organism>
<dbReference type="InterPro" id="IPR038389">
    <property type="entry name" value="PSMG2_sf"/>
</dbReference>
<dbReference type="SUPFAM" id="SSF159659">
    <property type="entry name" value="Cgl1923-like"/>
    <property type="match status" value="1"/>
</dbReference>
<name>A0A239WPG2_9ACTN</name>
<evidence type="ECO:0000313" key="4">
    <source>
        <dbReference type="Proteomes" id="UP000215332"/>
    </source>
</evidence>
<dbReference type="RefSeq" id="WP_021105547.1">
    <property type="nucleotide sequence ID" value="NZ_LT906441.1"/>
</dbReference>
<dbReference type="Gene3D" id="3.40.50.10900">
    <property type="entry name" value="PAC-like subunit"/>
    <property type="match status" value="1"/>
</dbReference>
<dbReference type="Gene3D" id="1.10.287.100">
    <property type="match status" value="1"/>
</dbReference>
<dbReference type="AlphaFoldDB" id="A0A239WPG2"/>
<evidence type="ECO:0000256" key="2">
    <source>
        <dbReference type="SAM" id="MobiDB-lite"/>
    </source>
</evidence>
<dbReference type="InterPro" id="IPR019151">
    <property type="entry name" value="Proteasome_assmbl_chaperone_2"/>
</dbReference>
<protein>
    <submittedName>
        <fullName evidence="3">PAC2 family</fullName>
    </submittedName>
</protein>
<keyword evidence="1" id="KW-0175">Coiled coil</keyword>
<evidence type="ECO:0000256" key="1">
    <source>
        <dbReference type="SAM" id="Coils"/>
    </source>
</evidence>
<dbReference type="Proteomes" id="UP000215332">
    <property type="component" value="Chromosome 1"/>
</dbReference>
<feature type="coiled-coil region" evidence="1">
    <location>
        <begin position="241"/>
        <end position="275"/>
    </location>
</feature>
<evidence type="ECO:0000313" key="3">
    <source>
        <dbReference type="EMBL" id="SNV35813.1"/>
    </source>
</evidence>
<reference evidence="3 4" key="1">
    <citation type="submission" date="2017-06" db="EMBL/GenBank/DDBJ databases">
        <authorList>
            <consortium name="Pathogen Informatics"/>
        </authorList>
    </citation>
    <scope>NUCLEOTIDE SEQUENCE [LARGE SCALE GENOMIC DNA]</scope>
    <source>
        <strain evidence="3 4">NCTC11865</strain>
    </source>
</reference>
<dbReference type="KEGG" id="cgrn:4412665_01280"/>
<proteinExistence type="predicted"/>
<gene>
    <name evidence="3" type="ORF">SAMEA4412665_01280</name>
</gene>
<sequence>MNLSDDLFTWNPGMPDSVEPAATLVVAVTGFSDVGHVQHVLTTNLEAELPHQVLGEFDLDDLLDHRDSRAPIIFDTDHFEGYQRPGLTLSEFTDENGERFLLLTGPEPALRWEGLTRRIIDLIEELGIRQTIITDSIPMATPHTRPVQITRWASRPEMLVGNVPNFGKYQMPASFPAVLSQRLAETGHDYVGLAASVPHYLSEMDYPDATRTLIGAIHQVTGLCLPTHGLAVAAGAIRAELANQVAQSEELGQMLSALEQQYDSATAEQPALESRHVDVPSADAIGAEVEDFLRSIDDPSDESDETATTAATDDADSDGDDNSAEDSHAHPTQGPAPSQVPDRRSESDDGSQIDRDVDAQARRGRMTSDSDSDDSTYHPRRGTTE</sequence>
<feature type="region of interest" description="Disordered" evidence="2">
    <location>
        <begin position="296"/>
        <end position="385"/>
    </location>
</feature>
<dbReference type="eggNOG" id="COG1938">
    <property type="taxonomic scope" value="Bacteria"/>
</dbReference>